<proteinExistence type="predicted"/>
<organism evidence="1 2">
    <name type="scientific">Marinimicrococcus flavescens</name>
    <dbReference type="NCBI Taxonomy" id="3031815"/>
    <lineage>
        <taxon>Bacteria</taxon>
        <taxon>Pseudomonadati</taxon>
        <taxon>Pseudomonadota</taxon>
        <taxon>Alphaproteobacteria</taxon>
        <taxon>Geminicoccales</taxon>
        <taxon>Geminicoccaceae</taxon>
        <taxon>Marinimicrococcus</taxon>
    </lineage>
</organism>
<dbReference type="Gene3D" id="1.10.790.20">
    <property type="entry name" value="Domain of unknown function DUF1476"/>
    <property type="match status" value="1"/>
</dbReference>
<gene>
    <name evidence="1" type="ORF">PZ740_01800</name>
</gene>
<dbReference type="PIRSF" id="PIRSF031780">
    <property type="entry name" value="UCP031780"/>
    <property type="match status" value="1"/>
</dbReference>
<dbReference type="AlphaFoldDB" id="A0AAP3UYK8"/>
<sequence>MTTFDDRQRSEEAKFSHDREVEFKVRNRRNKLFGLWVAETHLGLSGDAATAYAKDVVMADFELPGDEDLFTKVNADLEKAGKNVSRHLLEKHLKECEGSARDQVMGE</sequence>
<dbReference type="Pfam" id="PF07345">
    <property type="entry name" value="ATPaseInh_sub_z"/>
    <property type="match status" value="1"/>
</dbReference>
<comment type="caution">
    <text evidence="1">The sequence shown here is derived from an EMBL/GenBank/DDBJ whole genome shotgun (WGS) entry which is preliminary data.</text>
</comment>
<evidence type="ECO:0000313" key="1">
    <source>
        <dbReference type="EMBL" id="MDF1585116.1"/>
    </source>
</evidence>
<dbReference type="Proteomes" id="UP001301140">
    <property type="component" value="Unassembled WGS sequence"/>
</dbReference>
<evidence type="ECO:0000313" key="2">
    <source>
        <dbReference type="Proteomes" id="UP001301140"/>
    </source>
</evidence>
<dbReference type="InterPro" id="IPR038293">
    <property type="entry name" value="ATPase_inh_sub_z_sf"/>
</dbReference>
<accession>A0AAP3UYK8</accession>
<reference evidence="1 2" key="1">
    <citation type="submission" date="2023-03" db="EMBL/GenBank/DDBJ databases">
        <title>YIM 152171 draft genome.</title>
        <authorList>
            <person name="Yang Z."/>
        </authorList>
    </citation>
    <scope>NUCLEOTIDE SEQUENCE [LARGE SCALE GENOMIC DNA]</scope>
    <source>
        <strain evidence="1 2">YIM 152171</strain>
    </source>
</reference>
<name>A0AAP3UYK8_9PROT</name>
<keyword evidence="2" id="KW-1185">Reference proteome</keyword>
<protein>
    <submittedName>
        <fullName evidence="1">DUF1476 domain-containing protein</fullName>
    </submittedName>
</protein>
<dbReference type="EMBL" id="JARGEQ010000008">
    <property type="protein sequence ID" value="MDF1585116.1"/>
    <property type="molecule type" value="Genomic_DNA"/>
</dbReference>
<dbReference type="RefSeq" id="WP_327787526.1">
    <property type="nucleotide sequence ID" value="NZ_JARGEQ010000008.1"/>
</dbReference>
<dbReference type="InterPro" id="IPR009945">
    <property type="entry name" value="ATPase_inh_sub_z"/>
</dbReference>